<evidence type="ECO:0000256" key="10">
    <source>
        <dbReference type="ARBA" id="ARBA00048540"/>
    </source>
</evidence>
<dbReference type="InterPro" id="IPR024932">
    <property type="entry name" value="ApbE"/>
</dbReference>
<comment type="catalytic activity">
    <reaction evidence="10 11">
        <text>L-threonyl-[protein] + FAD = FMN-L-threonyl-[protein] + AMP + H(+)</text>
        <dbReference type="Rhea" id="RHEA:36847"/>
        <dbReference type="Rhea" id="RHEA-COMP:11060"/>
        <dbReference type="Rhea" id="RHEA-COMP:11061"/>
        <dbReference type="ChEBI" id="CHEBI:15378"/>
        <dbReference type="ChEBI" id="CHEBI:30013"/>
        <dbReference type="ChEBI" id="CHEBI:57692"/>
        <dbReference type="ChEBI" id="CHEBI:74257"/>
        <dbReference type="ChEBI" id="CHEBI:456215"/>
        <dbReference type="EC" id="2.7.1.180"/>
    </reaction>
</comment>
<evidence type="ECO:0000313" key="14">
    <source>
        <dbReference type="Proteomes" id="UP000202259"/>
    </source>
</evidence>
<dbReference type="Proteomes" id="UP000202259">
    <property type="component" value="Chromosome"/>
</dbReference>
<accession>A0A222GBG6</accession>
<evidence type="ECO:0000313" key="13">
    <source>
        <dbReference type="EMBL" id="ASP48983.1"/>
    </source>
</evidence>
<evidence type="ECO:0000256" key="8">
    <source>
        <dbReference type="ARBA" id="ARBA00022842"/>
    </source>
</evidence>
<protein>
    <recommendedName>
        <fullName evidence="3 11">FAD:protein FMN transferase</fullName>
        <ecNumber evidence="2 11">2.7.1.180</ecNumber>
    </recommendedName>
    <alternativeName>
        <fullName evidence="9 11">Flavin transferase</fullName>
    </alternativeName>
</protein>
<evidence type="ECO:0000256" key="1">
    <source>
        <dbReference type="ARBA" id="ARBA00008282"/>
    </source>
</evidence>
<dbReference type="OrthoDB" id="9778595at2"/>
<dbReference type="Pfam" id="PF02424">
    <property type="entry name" value="ApbE"/>
    <property type="match status" value="1"/>
</dbReference>
<dbReference type="PANTHER" id="PTHR30040:SF2">
    <property type="entry name" value="FAD:PROTEIN FMN TRANSFERASE"/>
    <property type="match status" value="1"/>
</dbReference>
<evidence type="ECO:0000256" key="12">
    <source>
        <dbReference type="PIRSR" id="PIRSR006268-2"/>
    </source>
</evidence>
<keyword evidence="7 11" id="KW-0274">FAD</keyword>
<dbReference type="PANTHER" id="PTHR30040">
    <property type="entry name" value="THIAMINE BIOSYNTHESIS LIPOPROTEIN APBE"/>
    <property type="match status" value="1"/>
</dbReference>
<dbReference type="EMBL" id="CP020465">
    <property type="protein sequence ID" value="ASP48983.1"/>
    <property type="molecule type" value="Genomic_DNA"/>
</dbReference>
<dbReference type="Gene3D" id="3.10.520.10">
    <property type="entry name" value="ApbE-like domains"/>
    <property type="match status" value="1"/>
</dbReference>
<comment type="similarity">
    <text evidence="1 11">Belongs to the ApbE family.</text>
</comment>
<keyword evidence="6 11" id="KW-0479">Metal-binding</keyword>
<dbReference type="InterPro" id="IPR003374">
    <property type="entry name" value="ApbE-like_sf"/>
</dbReference>
<dbReference type="AlphaFoldDB" id="A0A222GBG6"/>
<dbReference type="PIRSF" id="PIRSF006268">
    <property type="entry name" value="ApbE"/>
    <property type="match status" value="1"/>
</dbReference>
<evidence type="ECO:0000256" key="7">
    <source>
        <dbReference type="ARBA" id="ARBA00022827"/>
    </source>
</evidence>
<evidence type="ECO:0000256" key="2">
    <source>
        <dbReference type="ARBA" id="ARBA00011955"/>
    </source>
</evidence>
<evidence type="ECO:0000256" key="3">
    <source>
        <dbReference type="ARBA" id="ARBA00016337"/>
    </source>
</evidence>
<reference evidence="13 14" key="1">
    <citation type="submission" date="2017-08" db="EMBL/GenBank/DDBJ databases">
        <title>Complete genome of Colwellia sp. NB097-1, a psychrophile bacterium ioslated from Bering Sea.</title>
        <authorList>
            <person name="Chen X."/>
        </authorList>
    </citation>
    <scope>NUCLEOTIDE SEQUENCE [LARGE SCALE GENOMIC DNA]</scope>
    <source>
        <strain evidence="13 14">NB097-1</strain>
    </source>
</reference>
<dbReference type="RefSeq" id="WP_081152682.1">
    <property type="nucleotide sequence ID" value="NZ_CP020465.1"/>
</dbReference>
<evidence type="ECO:0000256" key="6">
    <source>
        <dbReference type="ARBA" id="ARBA00022723"/>
    </source>
</evidence>
<evidence type="ECO:0000256" key="5">
    <source>
        <dbReference type="ARBA" id="ARBA00022679"/>
    </source>
</evidence>
<keyword evidence="4 11" id="KW-0285">Flavoprotein</keyword>
<evidence type="ECO:0000256" key="4">
    <source>
        <dbReference type="ARBA" id="ARBA00022630"/>
    </source>
</evidence>
<gene>
    <name evidence="13" type="ORF">B5D82_15115</name>
</gene>
<organism evidence="13 14">
    <name type="scientific">Cognaticolwellia beringensis</name>
    <dbReference type="NCBI Taxonomy" id="1967665"/>
    <lineage>
        <taxon>Bacteria</taxon>
        <taxon>Pseudomonadati</taxon>
        <taxon>Pseudomonadota</taxon>
        <taxon>Gammaproteobacteria</taxon>
        <taxon>Alteromonadales</taxon>
        <taxon>Colwelliaceae</taxon>
        <taxon>Cognaticolwellia</taxon>
    </lineage>
</organism>
<comment type="cofactor">
    <cofactor evidence="12">
        <name>Mg(2+)</name>
        <dbReference type="ChEBI" id="CHEBI:18420"/>
    </cofactor>
    <cofactor evidence="12">
        <name>Mn(2+)</name>
        <dbReference type="ChEBI" id="CHEBI:29035"/>
    </cofactor>
    <text evidence="12">Magnesium. Can also use manganese.</text>
</comment>
<evidence type="ECO:0000256" key="11">
    <source>
        <dbReference type="PIRNR" id="PIRNR006268"/>
    </source>
</evidence>
<dbReference type="KEGG" id="cber:B5D82_15115"/>
<feature type="binding site" evidence="12">
    <location>
        <position position="278"/>
    </location>
    <ligand>
        <name>Mg(2+)</name>
        <dbReference type="ChEBI" id="CHEBI:18420"/>
    </ligand>
</feature>
<keyword evidence="14" id="KW-1185">Reference proteome</keyword>
<name>A0A222GBG6_9GAMM</name>
<dbReference type="GO" id="GO:0046872">
    <property type="term" value="F:metal ion binding"/>
    <property type="evidence" value="ECO:0007669"/>
    <property type="project" value="UniProtKB-UniRule"/>
</dbReference>
<keyword evidence="5 11" id="KW-0808">Transferase</keyword>
<dbReference type="EC" id="2.7.1.180" evidence="2 11"/>
<feature type="binding site" evidence="12">
    <location>
        <position position="161"/>
    </location>
    <ligand>
        <name>Mg(2+)</name>
        <dbReference type="ChEBI" id="CHEBI:18420"/>
    </ligand>
</feature>
<sequence length="302" mass="33557">MSKLIKPKRVVKCKPRSEGFTLTFFAMASLCEILIDTHDKTLAIKMGNVAAKEAWRIENKYSRYDKNSLCSQINFNAGEQFQIDEETYNLFEFSQQCFEMSEGAFDITSGILRNAWHFDGSDNLPSKEDVNKLLQFVGWDKVIYSPSHITLKEGMELDFGGLGKEYAVDRAILLLSKIANIPFLVNYGGDLAVNGTRKNNGSWQVGIEHPSFKASSSPLVTLNTGAIATSGDANRFLLKDGHRYSHILNVASGWPVEQPPNSITVAAPKCIQAGFLATLALLQGVNAESFLKDQDILHWSIR</sequence>
<dbReference type="GO" id="GO:0016740">
    <property type="term" value="F:transferase activity"/>
    <property type="evidence" value="ECO:0007669"/>
    <property type="project" value="UniProtKB-UniRule"/>
</dbReference>
<evidence type="ECO:0000256" key="9">
    <source>
        <dbReference type="ARBA" id="ARBA00031306"/>
    </source>
</evidence>
<dbReference type="SUPFAM" id="SSF143631">
    <property type="entry name" value="ApbE-like"/>
    <property type="match status" value="1"/>
</dbReference>
<proteinExistence type="inferred from homology"/>
<keyword evidence="8 11" id="KW-0460">Magnesium</keyword>